<evidence type="ECO:0000313" key="3">
    <source>
        <dbReference type="Proteomes" id="UP000184052"/>
    </source>
</evidence>
<keyword evidence="2" id="KW-0347">Helicase</keyword>
<accession>A0A1M6AFI4</accession>
<dbReference type="Gene3D" id="1.10.10.10">
    <property type="entry name" value="Winged helix-like DNA-binding domain superfamily/Winged helix DNA-binding domain"/>
    <property type="match status" value="1"/>
</dbReference>
<dbReference type="EMBL" id="FQZL01000004">
    <property type="protein sequence ID" value="SHI35306.1"/>
    <property type="molecule type" value="Genomic_DNA"/>
</dbReference>
<dbReference type="InterPro" id="IPR038461">
    <property type="entry name" value="Schlafen_AlbA_2_dom_sf"/>
</dbReference>
<dbReference type="Proteomes" id="UP000184052">
    <property type="component" value="Unassembled WGS sequence"/>
</dbReference>
<dbReference type="STRING" id="1121476.SAMN02745751_00105"/>
<keyword evidence="3" id="KW-1185">Reference proteome</keyword>
<dbReference type="Gene3D" id="3.30.565.60">
    <property type="match status" value="1"/>
</dbReference>
<gene>
    <name evidence="2" type="ORF">SAMN02745751_00105</name>
</gene>
<feature type="domain" description="Schlafen AlbA-2" evidence="1">
    <location>
        <begin position="5"/>
        <end position="121"/>
    </location>
</feature>
<dbReference type="GO" id="GO:0004386">
    <property type="term" value="F:helicase activity"/>
    <property type="evidence" value="ECO:0007669"/>
    <property type="project" value="UniProtKB-KW"/>
</dbReference>
<dbReference type="InterPro" id="IPR038475">
    <property type="entry name" value="RecG_C_sf"/>
</dbReference>
<dbReference type="PANTHER" id="PTHR30595:SF6">
    <property type="entry name" value="SCHLAFEN ALBA-2 DOMAIN-CONTAINING PROTEIN"/>
    <property type="match status" value="1"/>
</dbReference>
<dbReference type="Pfam" id="PF13749">
    <property type="entry name" value="HATPase_c_4"/>
    <property type="match status" value="1"/>
</dbReference>
<evidence type="ECO:0000259" key="1">
    <source>
        <dbReference type="Pfam" id="PF04326"/>
    </source>
</evidence>
<protein>
    <submittedName>
        <fullName evidence="2">ATP-dependent DNA helicase RecG</fullName>
    </submittedName>
</protein>
<dbReference type="InterPro" id="IPR007421">
    <property type="entry name" value="Schlafen_AlbA_2_dom"/>
</dbReference>
<keyword evidence="2" id="KW-0067">ATP-binding</keyword>
<dbReference type="PANTHER" id="PTHR30595">
    <property type="entry name" value="GLPR-RELATED TRANSCRIPTIONAL REPRESSOR"/>
    <property type="match status" value="1"/>
</dbReference>
<dbReference type="Pfam" id="PF04326">
    <property type="entry name" value="SLFN_AlbA_2"/>
    <property type="match status" value="1"/>
</dbReference>
<sequence>MNINEGQNIEFKRQYVNDLNRTVIAFANTSGGKIYIGIDDFGEVVGLDNPDEELLKLTNSIRDSIKPDITLLTSSTIESIDGKNIIMLEVQKGTSCPYYLAGKGIRPEGVYLRQGASTVPATESAILKMIKETAGDSYEDLRSLKQDLDFDTLKKEFQEKGLAIEDAQMKTLHLVDDNGLYTNLGYLLSEQCNHTIKVAVFEGVNKEIFKDRYEFSGSLMKQMNEVFIFLDRYNRTHSVIEGLHRKDTRDYPVVAIRESLLNSIIHRDYSFSGSTLISVFDDRMEFLTLGGLAKGLTKNDIMIGVSISRNKNLANVFYRLKWVEAYGTGIMKIVKSYRDHFESPRIDITDNAFKITLPNMQIFNEVHESCAEYSTGEERVLEILHSRKIISRKDVEEELSIAQPTAVNLLRKLLDKSAIEKIGKGKNTRYRLKGGLHGN</sequence>
<organism evidence="2 3">
    <name type="scientific">Dethiosulfatibacter aminovorans DSM 17477</name>
    <dbReference type="NCBI Taxonomy" id="1121476"/>
    <lineage>
        <taxon>Bacteria</taxon>
        <taxon>Bacillati</taxon>
        <taxon>Bacillota</taxon>
        <taxon>Tissierellia</taxon>
        <taxon>Dethiosulfatibacter</taxon>
    </lineage>
</organism>
<keyword evidence="2" id="KW-0547">Nucleotide-binding</keyword>
<dbReference type="SUPFAM" id="SSF46785">
    <property type="entry name" value="Winged helix' DNA-binding domain"/>
    <property type="match status" value="1"/>
</dbReference>
<dbReference type="OrthoDB" id="9807907at2"/>
<reference evidence="2 3" key="1">
    <citation type="submission" date="2016-11" db="EMBL/GenBank/DDBJ databases">
        <authorList>
            <person name="Jaros S."/>
            <person name="Januszkiewicz K."/>
            <person name="Wedrychowicz H."/>
        </authorList>
    </citation>
    <scope>NUCLEOTIDE SEQUENCE [LARGE SCALE GENOMIC DNA]</scope>
    <source>
        <strain evidence="2 3">DSM 17477</strain>
    </source>
</reference>
<dbReference type="AlphaFoldDB" id="A0A1M6AFI4"/>
<proteinExistence type="predicted"/>
<evidence type="ECO:0000313" key="2">
    <source>
        <dbReference type="EMBL" id="SHI35306.1"/>
    </source>
</evidence>
<keyword evidence="2" id="KW-0378">Hydrolase</keyword>
<name>A0A1M6AFI4_9FIRM</name>
<dbReference type="InterPro" id="IPR036390">
    <property type="entry name" value="WH_DNA-bd_sf"/>
</dbReference>
<dbReference type="RefSeq" id="WP_073045492.1">
    <property type="nucleotide sequence ID" value="NZ_FQZL01000004.1"/>
</dbReference>
<dbReference type="InterPro" id="IPR036388">
    <property type="entry name" value="WH-like_DNA-bd_sf"/>
</dbReference>
<dbReference type="Gene3D" id="3.30.950.30">
    <property type="entry name" value="Schlafen, AAA domain"/>
    <property type="match status" value="1"/>
</dbReference>